<dbReference type="Pfam" id="PF00171">
    <property type="entry name" value="Aldedh"/>
    <property type="match status" value="1"/>
</dbReference>
<dbReference type="Gene3D" id="3.40.309.10">
    <property type="entry name" value="Aldehyde Dehydrogenase, Chain A, domain 2"/>
    <property type="match status" value="1"/>
</dbReference>
<reference evidence="2 3" key="1">
    <citation type="journal article" date="2015" name="Genome Biol. Evol.">
        <title>Comparative Genomics of a Bacterivorous Green Alga Reveals Evolutionary Causalities and Consequences of Phago-Mixotrophic Mode of Nutrition.</title>
        <authorList>
            <person name="Burns J.A."/>
            <person name="Paasch A."/>
            <person name="Narechania A."/>
            <person name="Kim E."/>
        </authorList>
    </citation>
    <scope>NUCLEOTIDE SEQUENCE [LARGE SCALE GENOMIC DNA]</scope>
    <source>
        <strain evidence="2 3">PLY_AMNH</strain>
    </source>
</reference>
<evidence type="ECO:0000259" key="1">
    <source>
        <dbReference type="Pfam" id="PF00171"/>
    </source>
</evidence>
<comment type="caution">
    <text evidence="2">The sequence shown here is derived from an EMBL/GenBank/DDBJ whole genome shotgun (WGS) entry which is preliminary data.</text>
</comment>
<dbReference type="Proteomes" id="UP001190700">
    <property type="component" value="Unassembled WGS sequence"/>
</dbReference>
<dbReference type="PANTHER" id="PTHR11699">
    <property type="entry name" value="ALDEHYDE DEHYDROGENASE-RELATED"/>
    <property type="match status" value="1"/>
</dbReference>
<dbReference type="EMBL" id="LGRX02014556">
    <property type="protein sequence ID" value="KAK3264430.1"/>
    <property type="molecule type" value="Genomic_DNA"/>
</dbReference>
<dbReference type="InterPro" id="IPR015590">
    <property type="entry name" value="Aldehyde_DH_dom"/>
</dbReference>
<dbReference type="GO" id="GO:0016620">
    <property type="term" value="F:oxidoreductase activity, acting on the aldehyde or oxo group of donors, NAD or NADP as acceptor"/>
    <property type="evidence" value="ECO:0007669"/>
    <property type="project" value="InterPro"/>
</dbReference>
<dbReference type="AlphaFoldDB" id="A0AAE0FRA8"/>
<sequence>MNDTEYGLTASVYTKNEDVALSILRQLNTGTGYWNCCDRVSPRLPWSGRKGSGVGATLSLEGLKTFVQPKALHLNRA</sequence>
<dbReference type="InterPro" id="IPR016163">
    <property type="entry name" value="Ald_DH_C"/>
</dbReference>
<protein>
    <recommendedName>
        <fullName evidence="1">Aldehyde dehydrogenase domain-containing protein</fullName>
    </recommendedName>
</protein>
<evidence type="ECO:0000313" key="3">
    <source>
        <dbReference type="Proteomes" id="UP001190700"/>
    </source>
</evidence>
<name>A0AAE0FRA8_9CHLO</name>
<gene>
    <name evidence="2" type="ORF">CYMTET_26830</name>
</gene>
<feature type="domain" description="Aldehyde dehydrogenase" evidence="1">
    <location>
        <begin position="1"/>
        <end position="71"/>
    </location>
</feature>
<organism evidence="2 3">
    <name type="scientific">Cymbomonas tetramitiformis</name>
    <dbReference type="NCBI Taxonomy" id="36881"/>
    <lineage>
        <taxon>Eukaryota</taxon>
        <taxon>Viridiplantae</taxon>
        <taxon>Chlorophyta</taxon>
        <taxon>Pyramimonadophyceae</taxon>
        <taxon>Pyramimonadales</taxon>
        <taxon>Pyramimonadaceae</taxon>
        <taxon>Cymbomonas</taxon>
    </lineage>
</organism>
<evidence type="ECO:0000313" key="2">
    <source>
        <dbReference type="EMBL" id="KAK3264430.1"/>
    </source>
</evidence>
<keyword evidence="3" id="KW-1185">Reference proteome</keyword>
<accession>A0AAE0FRA8</accession>
<proteinExistence type="predicted"/>
<dbReference type="InterPro" id="IPR016161">
    <property type="entry name" value="Ald_DH/histidinol_DH"/>
</dbReference>
<dbReference type="SUPFAM" id="SSF53720">
    <property type="entry name" value="ALDH-like"/>
    <property type="match status" value="1"/>
</dbReference>